<reference evidence="1" key="1">
    <citation type="journal article" date="2021" name="Proc. Natl. Acad. Sci. U.S.A.">
        <title>A Catalog of Tens of Thousands of Viruses from Human Metagenomes Reveals Hidden Associations with Chronic Diseases.</title>
        <authorList>
            <person name="Tisza M.J."/>
            <person name="Buck C.B."/>
        </authorList>
    </citation>
    <scope>NUCLEOTIDE SEQUENCE</scope>
    <source>
        <strain evidence="1">CtYh54</strain>
    </source>
</reference>
<sequence length="120" mass="13361">MNIERKYIKQINESIKESVADEAAKDNKRNNSIDFDSFGGAIEIFVDEASYGETGIEVSLNGASSGSVDYKINTELSPEDPAFRELCRKTREDLTAKILPIAQEFDDKIAKVLEEVQAVK</sequence>
<name>A0A8S5MEN5_9CAUD</name>
<proteinExistence type="predicted"/>
<dbReference type="EMBL" id="BK014884">
    <property type="protein sequence ID" value="DAD80543.1"/>
    <property type="molecule type" value="Genomic_DNA"/>
</dbReference>
<organism evidence="1">
    <name type="scientific">Siphoviridae sp. ctYh54</name>
    <dbReference type="NCBI Taxonomy" id="2826379"/>
    <lineage>
        <taxon>Viruses</taxon>
        <taxon>Duplodnaviria</taxon>
        <taxon>Heunggongvirae</taxon>
        <taxon>Uroviricota</taxon>
        <taxon>Caudoviricetes</taxon>
    </lineage>
</organism>
<accession>A0A8S5MEN5</accession>
<evidence type="ECO:0000313" key="1">
    <source>
        <dbReference type="EMBL" id="DAD80543.1"/>
    </source>
</evidence>
<protein>
    <submittedName>
        <fullName evidence="1">Uncharacterized protein</fullName>
    </submittedName>
</protein>